<dbReference type="GO" id="GO:0016491">
    <property type="term" value="F:oxidoreductase activity"/>
    <property type="evidence" value="ECO:0007669"/>
    <property type="project" value="UniProtKB-KW"/>
</dbReference>
<sequence length="355" mass="40144">MGSTSEQPQDPQSTIPIIDFAKWNASESKSDKLSVAKDLTDACRRVGFVYIINHGIEQSLLDQAFQTARDLFNLTHEQKMQAPHPDGSDVHRGYSYPGLEKVSQYMDGDEKVGKALREVKDCKESFEVGSDENAVQPNVWLPEETLPGFREFTTKFYWQCNKVAQSILRAMTLGIGLDDPEYLIKYHSGHNNQLRLLHYPPVPAEYLEQQLAARMPAHTDWGSITLLFQDDCGGLEVEDPHNPGKFVPATPVPGAVVMNVGDMLMRWSNDYLKSTLHRVTLPPLSDRYEGERRMTRARYSIPYFISADPESLVECLPSCTDARNPVKYEPVKQEDYRKMRGKLQYPTSKSVPAAA</sequence>
<keyword evidence="2 5" id="KW-0479">Metal-binding</keyword>
<dbReference type="GO" id="GO:0046872">
    <property type="term" value="F:metal ion binding"/>
    <property type="evidence" value="ECO:0007669"/>
    <property type="project" value="UniProtKB-KW"/>
</dbReference>
<dbReference type="PRINTS" id="PR00682">
    <property type="entry name" value="IPNSYNTHASE"/>
</dbReference>
<dbReference type="Pfam" id="PF14226">
    <property type="entry name" value="DIOX_N"/>
    <property type="match status" value="1"/>
</dbReference>
<evidence type="ECO:0000259" key="6">
    <source>
        <dbReference type="PROSITE" id="PS51471"/>
    </source>
</evidence>
<evidence type="ECO:0000313" key="7">
    <source>
        <dbReference type="EMBL" id="KAF2769733.1"/>
    </source>
</evidence>
<accession>A0A6G1L9W8</accession>
<feature type="domain" description="Fe2OG dioxygenase" evidence="6">
    <location>
        <begin position="190"/>
        <end position="307"/>
    </location>
</feature>
<protein>
    <submittedName>
        <fullName evidence="7">Putative isopenicillin N synthetase</fullName>
    </submittedName>
</protein>
<dbReference type="SUPFAM" id="SSF51197">
    <property type="entry name" value="Clavaminate synthase-like"/>
    <property type="match status" value="1"/>
</dbReference>
<dbReference type="PANTHER" id="PTHR10209:SF881">
    <property type="entry name" value="FI07970P-RELATED"/>
    <property type="match status" value="1"/>
</dbReference>
<dbReference type="InterPro" id="IPR044861">
    <property type="entry name" value="IPNS-like_FE2OG_OXY"/>
</dbReference>
<dbReference type="Pfam" id="PF03171">
    <property type="entry name" value="2OG-FeII_Oxy"/>
    <property type="match status" value="1"/>
</dbReference>
<dbReference type="EMBL" id="ML995831">
    <property type="protein sequence ID" value="KAF2769733.1"/>
    <property type="molecule type" value="Genomic_DNA"/>
</dbReference>
<dbReference type="InterPro" id="IPR005123">
    <property type="entry name" value="Oxoglu/Fe-dep_dioxygenase_dom"/>
</dbReference>
<keyword evidence="8" id="KW-1185">Reference proteome</keyword>
<evidence type="ECO:0000256" key="2">
    <source>
        <dbReference type="ARBA" id="ARBA00022723"/>
    </source>
</evidence>
<keyword evidence="4 5" id="KW-0408">Iron</keyword>
<evidence type="ECO:0000256" key="4">
    <source>
        <dbReference type="ARBA" id="ARBA00023004"/>
    </source>
</evidence>
<dbReference type="GO" id="GO:0044283">
    <property type="term" value="P:small molecule biosynthetic process"/>
    <property type="evidence" value="ECO:0007669"/>
    <property type="project" value="UniProtKB-ARBA"/>
</dbReference>
<evidence type="ECO:0000256" key="3">
    <source>
        <dbReference type="ARBA" id="ARBA00023002"/>
    </source>
</evidence>
<dbReference type="Proteomes" id="UP000799436">
    <property type="component" value="Unassembled WGS sequence"/>
</dbReference>
<evidence type="ECO:0000313" key="8">
    <source>
        <dbReference type="Proteomes" id="UP000799436"/>
    </source>
</evidence>
<reference evidence="7" key="1">
    <citation type="journal article" date="2020" name="Stud. Mycol.">
        <title>101 Dothideomycetes genomes: a test case for predicting lifestyles and emergence of pathogens.</title>
        <authorList>
            <person name="Haridas S."/>
            <person name="Albert R."/>
            <person name="Binder M."/>
            <person name="Bloem J."/>
            <person name="Labutti K."/>
            <person name="Salamov A."/>
            <person name="Andreopoulos B."/>
            <person name="Baker S."/>
            <person name="Barry K."/>
            <person name="Bills G."/>
            <person name="Bluhm B."/>
            <person name="Cannon C."/>
            <person name="Castanera R."/>
            <person name="Culley D."/>
            <person name="Daum C."/>
            <person name="Ezra D."/>
            <person name="Gonzalez J."/>
            <person name="Henrissat B."/>
            <person name="Kuo A."/>
            <person name="Liang C."/>
            <person name="Lipzen A."/>
            <person name="Lutzoni F."/>
            <person name="Magnuson J."/>
            <person name="Mondo S."/>
            <person name="Nolan M."/>
            <person name="Ohm R."/>
            <person name="Pangilinan J."/>
            <person name="Park H.-J."/>
            <person name="Ramirez L."/>
            <person name="Alfaro M."/>
            <person name="Sun H."/>
            <person name="Tritt A."/>
            <person name="Yoshinaga Y."/>
            <person name="Zwiers L.-H."/>
            <person name="Turgeon B."/>
            <person name="Goodwin S."/>
            <person name="Spatafora J."/>
            <person name="Crous P."/>
            <person name="Grigoriev I."/>
        </authorList>
    </citation>
    <scope>NUCLEOTIDE SEQUENCE</scope>
    <source>
        <strain evidence="7">CBS 116005</strain>
    </source>
</reference>
<evidence type="ECO:0000256" key="5">
    <source>
        <dbReference type="RuleBase" id="RU003682"/>
    </source>
</evidence>
<evidence type="ECO:0000256" key="1">
    <source>
        <dbReference type="ARBA" id="ARBA00008056"/>
    </source>
</evidence>
<dbReference type="PANTHER" id="PTHR10209">
    <property type="entry name" value="OXIDOREDUCTASE, 2OG-FE II OXYGENASE FAMILY PROTEIN"/>
    <property type="match status" value="1"/>
</dbReference>
<name>A0A6G1L9W8_9PEZI</name>
<dbReference type="InterPro" id="IPR027443">
    <property type="entry name" value="IPNS-like_sf"/>
</dbReference>
<dbReference type="Gene3D" id="2.60.120.330">
    <property type="entry name" value="B-lactam Antibiotic, Isopenicillin N Synthase, Chain"/>
    <property type="match status" value="1"/>
</dbReference>
<gene>
    <name evidence="7" type="ORF">EJ03DRAFT_87553</name>
</gene>
<dbReference type="AlphaFoldDB" id="A0A6G1L9W8"/>
<dbReference type="FunFam" id="2.60.120.330:FF:000030">
    <property type="entry name" value="Thymine dioxygenase"/>
    <property type="match status" value="1"/>
</dbReference>
<proteinExistence type="inferred from homology"/>
<dbReference type="OrthoDB" id="288590at2759"/>
<organism evidence="7 8">
    <name type="scientific">Teratosphaeria nubilosa</name>
    <dbReference type="NCBI Taxonomy" id="161662"/>
    <lineage>
        <taxon>Eukaryota</taxon>
        <taxon>Fungi</taxon>
        <taxon>Dikarya</taxon>
        <taxon>Ascomycota</taxon>
        <taxon>Pezizomycotina</taxon>
        <taxon>Dothideomycetes</taxon>
        <taxon>Dothideomycetidae</taxon>
        <taxon>Mycosphaerellales</taxon>
        <taxon>Teratosphaeriaceae</taxon>
        <taxon>Teratosphaeria</taxon>
    </lineage>
</organism>
<comment type="similarity">
    <text evidence="1 5">Belongs to the iron/ascorbate-dependent oxidoreductase family.</text>
</comment>
<keyword evidence="3 5" id="KW-0560">Oxidoreductase</keyword>
<dbReference type="InterPro" id="IPR026992">
    <property type="entry name" value="DIOX_N"/>
</dbReference>
<dbReference type="PROSITE" id="PS51471">
    <property type="entry name" value="FE2OG_OXY"/>
    <property type="match status" value="1"/>
</dbReference>